<dbReference type="PANTHER" id="PTHR43130">
    <property type="entry name" value="ARAC-FAMILY TRANSCRIPTIONAL REGULATOR"/>
    <property type="match status" value="1"/>
</dbReference>
<dbReference type="InterPro" id="IPR009057">
    <property type="entry name" value="Homeodomain-like_sf"/>
</dbReference>
<evidence type="ECO:0000256" key="4">
    <source>
        <dbReference type="SAM" id="MobiDB-lite"/>
    </source>
</evidence>
<comment type="caution">
    <text evidence="6">The sequence shown here is derived from an EMBL/GenBank/DDBJ whole genome shotgun (WGS) entry which is preliminary data.</text>
</comment>
<evidence type="ECO:0000313" key="6">
    <source>
        <dbReference type="EMBL" id="MBB6093634.1"/>
    </source>
</evidence>
<dbReference type="PROSITE" id="PS01124">
    <property type="entry name" value="HTH_ARAC_FAMILY_2"/>
    <property type="match status" value="1"/>
</dbReference>
<dbReference type="GO" id="GO:0043565">
    <property type="term" value="F:sequence-specific DNA binding"/>
    <property type="evidence" value="ECO:0007669"/>
    <property type="project" value="InterPro"/>
</dbReference>
<evidence type="ECO:0000256" key="3">
    <source>
        <dbReference type="ARBA" id="ARBA00023163"/>
    </source>
</evidence>
<evidence type="ECO:0000256" key="1">
    <source>
        <dbReference type="ARBA" id="ARBA00023015"/>
    </source>
</evidence>
<dbReference type="SUPFAM" id="SSF52317">
    <property type="entry name" value="Class I glutamine amidotransferase-like"/>
    <property type="match status" value="1"/>
</dbReference>
<keyword evidence="7" id="KW-1185">Reference proteome</keyword>
<dbReference type="InterPro" id="IPR029062">
    <property type="entry name" value="Class_I_gatase-like"/>
</dbReference>
<feature type="domain" description="HTH araC/xylS-type" evidence="5">
    <location>
        <begin position="220"/>
        <end position="318"/>
    </location>
</feature>
<sequence>MKSQNAKPHLVVAVAYDRLCTFEFGCVVELFALQRPELGVQWYDFAVCSAERGKLRAAGGVTVAAPHSLRILDRADTIVIPGWRDADEPPPPALTRKIREAYERGARICSICSGVFVLAAAGILDGKTVTTHWRYSQRLGERFPTVNVQPNALYVDQGQVVTSAGSAAGLDMLIHLVRRDYGPKVANQVAQRLVIPPHRDGDQAQYVPRPVVEEDASRLARLLDWLRAHLDSQHSITSLSKRASMSPRTLLRRFQESTGLAPGEWLVRERVALAREMLESGKVPIGRISERAGFGSQESFRRHFRLRVGVSPADYQRRFSARSSPKHPAPPSQSTPSSASDRLR</sequence>
<dbReference type="SMART" id="SM00342">
    <property type="entry name" value="HTH_ARAC"/>
    <property type="match status" value="1"/>
</dbReference>
<dbReference type="Gene3D" id="1.10.10.60">
    <property type="entry name" value="Homeodomain-like"/>
    <property type="match status" value="1"/>
</dbReference>
<evidence type="ECO:0000256" key="2">
    <source>
        <dbReference type="ARBA" id="ARBA00023125"/>
    </source>
</evidence>
<dbReference type="AlphaFoldDB" id="A0A841HM10"/>
<dbReference type="Proteomes" id="UP000588068">
    <property type="component" value="Unassembled WGS sequence"/>
</dbReference>
<dbReference type="GO" id="GO:0003700">
    <property type="term" value="F:DNA-binding transcription factor activity"/>
    <property type="evidence" value="ECO:0007669"/>
    <property type="project" value="InterPro"/>
</dbReference>
<evidence type="ECO:0000259" key="5">
    <source>
        <dbReference type="PROSITE" id="PS01124"/>
    </source>
</evidence>
<dbReference type="RefSeq" id="WP_184332225.1">
    <property type="nucleotide sequence ID" value="NZ_JACHHZ010000003.1"/>
</dbReference>
<protein>
    <submittedName>
        <fullName evidence="6">AraC family transcriptional activator FtrA</fullName>
    </submittedName>
</protein>
<dbReference type="InterPro" id="IPR018060">
    <property type="entry name" value="HTH_AraC"/>
</dbReference>
<dbReference type="Pfam" id="PF01965">
    <property type="entry name" value="DJ-1_PfpI"/>
    <property type="match status" value="1"/>
</dbReference>
<dbReference type="CDD" id="cd03137">
    <property type="entry name" value="GATase1_AraC_1"/>
    <property type="match status" value="1"/>
</dbReference>
<dbReference type="SUPFAM" id="SSF46689">
    <property type="entry name" value="Homeodomain-like"/>
    <property type="match status" value="2"/>
</dbReference>
<dbReference type="InterPro" id="IPR018062">
    <property type="entry name" value="HTH_AraC-typ_CS"/>
</dbReference>
<keyword evidence="3" id="KW-0804">Transcription</keyword>
<dbReference type="InterPro" id="IPR052158">
    <property type="entry name" value="INH-QAR"/>
</dbReference>
<dbReference type="EMBL" id="JACHHZ010000003">
    <property type="protein sequence ID" value="MBB6093634.1"/>
    <property type="molecule type" value="Genomic_DNA"/>
</dbReference>
<dbReference type="InterPro" id="IPR002818">
    <property type="entry name" value="DJ-1/PfpI"/>
</dbReference>
<evidence type="ECO:0000313" key="7">
    <source>
        <dbReference type="Proteomes" id="UP000588068"/>
    </source>
</evidence>
<dbReference type="Gene3D" id="3.40.50.880">
    <property type="match status" value="1"/>
</dbReference>
<organism evidence="6 7">
    <name type="scientific">Povalibacter uvarum</name>
    <dbReference type="NCBI Taxonomy" id="732238"/>
    <lineage>
        <taxon>Bacteria</taxon>
        <taxon>Pseudomonadati</taxon>
        <taxon>Pseudomonadota</taxon>
        <taxon>Gammaproteobacteria</taxon>
        <taxon>Steroidobacterales</taxon>
        <taxon>Steroidobacteraceae</taxon>
        <taxon>Povalibacter</taxon>
    </lineage>
</organism>
<accession>A0A841HM10</accession>
<proteinExistence type="predicted"/>
<dbReference type="Pfam" id="PF12833">
    <property type="entry name" value="HTH_18"/>
    <property type="match status" value="1"/>
</dbReference>
<dbReference type="PANTHER" id="PTHR43130:SF3">
    <property type="entry name" value="HTH-TYPE TRANSCRIPTIONAL REGULATOR RV1931C"/>
    <property type="match status" value="1"/>
</dbReference>
<feature type="region of interest" description="Disordered" evidence="4">
    <location>
        <begin position="316"/>
        <end position="344"/>
    </location>
</feature>
<keyword evidence="1" id="KW-0805">Transcription regulation</keyword>
<reference evidence="6 7" key="1">
    <citation type="submission" date="2020-08" db="EMBL/GenBank/DDBJ databases">
        <title>Genomic Encyclopedia of Type Strains, Phase IV (KMG-IV): sequencing the most valuable type-strain genomes for metagenomic binning, comparative biology and taxonomic classification.</title>
        <authorList>
            <person name="Goeker M."/>
        </authorList>
    </citation>
    <scope>NUCLEOTIDE SEQUENCE [LARGE SCALE GENOMIC DNA]</scope>
    <source>
        <strain evidence="6 7">DSM 26723</strain>
    </source>
</reference>
<dbReference type="PROSITE" id="PS00041">
    <property type="entry name" value="HTH_ARAC_FAMILY_1"/>
    <property type="match status" value="1"/>
</dbReference>
<dbReference type="NCBIfam" id="NF006902">
    <property type="entry name" value="PRK09393.1"/>
    <property type="match status" value="1"/>
</dbReference>
<keyword evidence="2" id="KW-0238">DNA-binding</keyword>
<feature type="compositionally biased region" description="Low complexity" evidence="4">
    <location>
        <begin position="334"/>
        <end position="344"/>
    </location>
</feature>
<name>A0A841HM10_9GAMM</name>
<gene>
    <name evidence="6" type="ORF">HNQ60_002515</name>
</gene>